<keyword evidence="3 5" id="KW-0326">Glycosidase</keyword>
<comment type="similarity">
    <text evidence="1 5">Belongs to the glycosyl hydrolase 28 family.</text>
</comment>
<evidence type="ECO:0000313" key="8">
    <source>
        <dbReference type="Proteomes" id="UP000887540"/>
    </source>
</evidence>
<evidence type="ECO:0000256" key="3">
    <source>
        <dbReference type="ARBA" id="ARBA00023295"/>
    </source>
</evidence>
<dbReference type="InterPro" id="IPR000743">
    <property type="entry name" value="Glyco_hydro_28"/>
</dbReference>
<dbReference type="Proteomes" id="UP000887540">
    <property type="component" value="Unplaced"/>
</dbReference>
<keyword evidence="8" id="KW-1185">Reference proteome</keyword>
<dbReference type="InterPro" id="IPR011050">
    <property type="entry name" value="Pectin_lyase_fold/virulence"/>
</dbReference>
<protein>
    <submittedName>
        <fullName evidence="9">ShKT domain-containing protein</fullName>
    </submittedName>
</protein>
<evidence type="ECO:0000256" key="5">
    <source>
        <dbReference type="RuleBase" id="RU361169"/>
    </source>
</evidence>
<dbReference type="PANTHER" id="PTHR31339:SF9">
    <property type="entry name" value="PLASMIN AND FIBRONECTIN-BINDING PROTEIN A"/>
    <property type="match status" value="1"/>
</dbReference>
<evidence type="ECO:0000256" key="2">
    <source>
        <dbReference type="ARBA" id="ARBA00022801"/>
    </source>
</evidence>
<keyword evidence="6" id="KW-0732">Signal</keyword>
<dbReference type="GO" id="GO:0005975">
    <property type="term" value="P:carbohydrate metabolic process"/>
    <property type="evidence" value="ECO:0007669"/>
    <property type="project" value="InterPro"/>
</dbReference>
<reference evidence="9" key="1">
    <citation type="submission" date="2022-11" db="UniProtKB">
        <authorList>
            <consortium name="WormBaseParasite"/>
        </authorList>
    </citation>
    <scope>IDENTIFICATION</scope>
</reference>
<dbReference type="Pfam" id="PF00295">
    <property type="entry name" value="Glyco_hydro_28"/>
    <property type="match status" value="1"/>
</dbReference>
<dbReference type="SMART" id="SM00254">
    <property type="entry name" value="ShKT"/>
    <property type="match status" value="1"/>
</dbReference>
<evidence type="ECO:0000259" key="7">
    <source>
        <dbReference type="PROSITE" id="PS51670"/>
    </source>
</evidence>
<dbReference type="Gene3D" id="1.10.10.1870">
    <property type="entry name" value="ShTK domain-like"/>
    <property type="match status" value="1"/>
</dbReference>
<dbReference type="PROSITE" id="PS51670">
    <property type="entry name" value="SHKT"/>
    <property type="match status" value="1"/>
</dbReference>
<keyword evidence="2 5" id="KW-0378">Hydrolase</keyword>
<dbReference type="InterPro" id="IPR051801">
    <property type="entry name" value="GH28_Enzymes"/>
</dbReference>
<name>A0A914C6E5_9BILA</name>
<feature type="signal peptide" evidence="6">
    <location>
        <begin position="1"/>
        <end position="20"/>
    </location>
</feature>
<evidence type="ECO:0000256" key="4">
    <source>
        <dbReference type="PROSITE-ProRule" id="PRU01005"/>
    </source>
</evidence>
<dbReference type="GO" id="GO:0004650">
    <property type="term" value="F:polygalacturonase activity"/>
    <property type="evidence" value="ECO:0007669"/>
    <property type="project" value="InterPro"/>
</dbReference>
<dbReference type="WBParaSite" id="ACRNAN_Path_411.g1567.t2">
    <property type="protein sequence ID" value="ACRNAN_Path_411.g1567.t2"/>
    <property type="gene ID" value="ACRNAN_Path_411.g1567"/>
</dbReference>
<sequence length="348" mass="38629">MCLVLFKLFILIYFFDSISTQDYHVLDFGAVGDGVTNDTKAVRGALAAAYNSNGGRVIFDSGYKFLTGPFNITSNVILDVRGTIVASSNRTDYFSILEVPCPFLAKLVYTTDILIENITFLNSPRWTLDLSYATNVYINHLNITAPSGRIVTTSWGINNDGIDIDCSVNVTIENSYYVGGDDAIMVKSGFREQGAKYGRTSENITVRNVVVGMSDGIGVGVEIAAGSERLMGGFIEDITFDNIQLYNVNHTFQMNLYYQYFPNRTNTPKYKNIILNNIIADNNNYVWMLQGICSNATVLPYCPPCLVEESCFDASNECGAYLNLCNVQSYHAMMCDQCRKTCQLCNSC</sequence>
<dbReference type="Pfam" id="PF01549">
    <property type="entry name" value="ShK"/>
    <property type="match status" value="1"/>
</dbReference>
<evidence type="ECO:0000313" key="9">
    <source>
        <dbReference type="WBParaSite" id="ACRNAN_Path_411.g1567.t2"/>
    </source>
</evidence>
<dbReference type="InterPro" id="IPR012334">
    <property type="entry name" value="Pectin_lyas_fold"/>
</dbReference>
<evidence type="ECO:0000256" key="1">
    <source>
        <dbReference type="ARBA" id="ARBA00008834"/>
    </source>
</evidence>
<dbReference type="InterPro" id="IPR003582">
    <property type="entry name" value="ShKT_dom"/>
</dbReference>
<evidence type="ECO:0000256" key="6">
    <source>
        <dbReference type="SAM" id="SignalP"/>
    </source>
</evidence>
<dbReference type="SUPFAM" id="SSF51126">
    <property type="entry name" value="Pectin lyase-like"/>
    <property type="match status" value="1"/>
</dbReference>
<organism evidence="8 9">
    <name type="scientific">Acrobeloides nanus</name>
    <dbReference type="NCBI Taxonomy" id="290746"/>
    <lineage>
        <taxon>Eukaryota</taxon>
        <taxon>Metazoa</taxon>
        <taxon>Ecdysozoa</taxon>
        <taxon>Nematoda</taxon>
        <taxon>Chromadorea</taxon>
        <taxon>Rhabditida</taxon>
        <taxon>Tylenchina</taxon>
        <taxon>Cephalobomorpha</taxon>
        <taxon>Cephaloboidea</taxon>
        <taxon>Cephalobidae</taxon>
        <taxon>Acrobeloides</taxon>
    </lineage>
</organism>
<proteinExistence type="inferred from homology"/>
<feature type="chain" id="PRO_5038032170" evidence="6">
    <location>
        <begin position="21"/>
        <end position="348"/>
    </location>
</feature>
<dbReference type="PANTHER" id="PTHR31339">
    <property type="entry name" value="PECTIN LYASE-RELATED"/>
    <property type="match status" value="1"/>
</dbReference>
<dbReference type="Gene3D" id="2.160.20.10">
    <property type="entry name" value="Single-stranded right-handed beta-helix, Pectin lyase-like"/>
    <property type="match status" value="2"/>
</dbReference>
<feature type="domain" description="ShKT" evidence="7">
    <location>
        <begin position="305"/>
        <end position="345"/>
    </location>
</feature>
<accession>A0A914C6E5</accession>
<dbReference type="AlphaFoldDB" id="A0A914C6E5"/>
<comment type="caution">
    <text evidence="4">Lacks conserved residue(s) required for the propagation of feature annotation.</text>
</comment>